<keyword evidence="3" id="KW-1185">Reference proteome</keyword>
<dbReference type="EMBL" id="RRCH01000014">
    <property type="protein sequence ID" value="RRJ31379.1"/>
    <property type="molecule type" value="Genomic_DNA"/>
</dbReference>
<accession>A0A3P3REN2</accession>
<gene>
    <name evidence="2" type="ORF">EIK79_06545</name>
</gene>
<dbReference type="Gene3D" id="3.40.50.2000">
    <property type="entry name" value="Glycogen Phosphorylase B"/>
    <property type="match status" value="1"/>
</dbReference>
<dbReference type="RefSeq" id="WP_148094133.1">
    <property type="nucleotide sequence ID" value="NZ_RRCH01000014.1"/>
</dbReference>
<dbReference type="InterPro" id="IPR028098">
    <property type="entry name" value="Glyco_trans_4-like_N"/>
</dbReference>
<dbReference type="AlphaFoldDB" id="A0A3P3REN2"/>
<protein>
    <recommendedName>
        <fullName evidence="1">Glycosyltransferase subfamily 4-like N-terminal domain-containing protein</fullName>
    </recommendedName>
</protein>
<dbReference type="Pfam" id="PF13439">
    <property type="entry name" value="Glyco_transf_4"/>
    <property type="match status" value="1"/>
</dbReference>
<proteinExistence type="predicted"/>
<feature type="domain" description="Glycosyltransferase subfamily 4-like N-terminal" evidence="1">
    <location>
        <begin position="11"/>
        <end position="123"/>
    </location>
</feature>
<evidence type="ECO:0000313" key="3">
    <source>
        <dbReference type="Proteomes" id="UP000282322"/>
    </source>
</evidence>
<dbReference type="SUPFAM" id="SSF53756">
    <property type="entry name" value="UDP-Glycosyltransferase/glycogen phosphorylase"/>
    <property type="match status" value="1"/>
</dbReference>
<evidence type="ECO:0000313" key="2">
    <source>
        <dbReference type="EMBL" id="RRJ31379.1"/>
    </source>
</evidence>
<organism evidence="2 3">
    <name type="scientific">Halocatena pleomorpha</name>
    <dbReference type="NCBI Taxonomy" id="1785090"/>
    <lineage>
        <taxon>Archaea</taxon>
        <taxon>Methanobacteriati</taxon>
        <taxon>Methanobacteriota</taxon>
        <taxon>Stenosarchaea group</taxon>
        <taxon>Halobacteria</taxon>
        <taxon>Halobacteriales</taxon>
        <taxon>Natronomonadaceae</taxon>
        <taxon>Halocatena</taxon>
    </lineage>
</organism>
<sequence>MIVDGFWPERMGGIAKSLLNEVEGLAAAGHDVVVVTRKLDNDVSQHESRDGYELYRYRAPPTESRRYHLYPFYTVARLPETIDRLHEQYGFDLAYVHNPVQSIGLKRADCSIPEVYTYHAPMAGEIAIEAEQGKYGWK</sequence>
<dbReference type="OrthoDB" id="132546at2157"/>
<evidence type="ECO:0000259" key="1">
    <source>
        <dbReference type="Pfam" id="PF13439"/>
    </source>
</evidence>
<feature type="non-terminal residue" evidence="2">
    <location>
        <position position="138"/>
    </location>
</feature>
<dbReference type="Proteomes" id="UP000282322">
    <property type="component" value="Unassembled WGS sequence"/>
</dbReference>
<comment type="caution">
    <text evidence="2">The sequence shown here is derived from an EMBL/GenBank/DDBJ whole genome shotgun (WGS) entry which is preliminary data.</text>
</comment>
<reference evidence="2 3" key="1">
    <citation type="submission" date="2018-11" db="EMBL/GenBank/DDBJ databases">
        <title>Taxonoimc description of Halomarina strain SPP-AMP-1.</title>
        <authorList>
            <person name="Pal Y."/>
            <person name="Srinivasana K."/>
            <person name="Verma A."/>
            <person name="Kumar P."/>
        </authorList>
    </citation>
    <scope>NUCLEOTIDE SEQUENCE [LARGE SCALE GENOMIC DNA]</scope>
    <source>
        <strain evidence="2 3">SPP-AMP-1</strain>
    </source>
</reference>
<name>A0A3P3REN2_9EURY</name>